<gene>
    <name evidence="2" type="ORF">ALP8811_01593</name>
</gene>
<protein>
    <recommendedName>
        <fullName evidence="1">DUF7742 domain-containing protein</fullName>
    </recommendedName>
</protein>
<dbReference type="OrthoDB" id="7863415at2"/>
<evidence type="ECO:0000259" key="1">
    <source>
        <dbReference type="Pfam" id="PF24891"/>
    </source>
</evidence>
<evidence type="ECO:0000313" key="2">
    <source>
        <dbReference type="EMBL" id="SPF76585.1"/>
    </source>
</evidence>
<dbReference type="RefSeq" id="WP_108856571.1">
    <property type="nucleotide sequence ID" value="NZ_OMOI01000001.1"/>
</dbReference>
<reference evidence="2 3" key="1">
    <citation type="submission" date="2018-03" db="EMBL/GenBank/DDBJ databases">
        <authorList>
            <person name="Keele B.F."/>
        </authorList>
    </citation>
    <scope>NUCLEOTIDE SEQUENCE [LARGE SCALE GENOMIC DNA]</scope>
    <source>
        <strain evidence="2 3">CECT 8811</strain>
    </source>
</reference>
<organism evidence="2 3">
    <name type="scientific">Aliiroseovarius pelagivivens</name>
    <dbReference type="NCBI Taxonomy" id="1639690"/>
    <lineage>
        <taxon>Bacteria</taxon>
        <taxon>Pseudomonadati</taxon>
        <taxon>Pseudomonadota</taxon>
        <taxon>Alphaproteobacteria</taxon>
        <taxon>Rhodobacterales</taxon>
        <taxon>Paracoccaceae</taxon>
        <taxon>Aliiroseovarius</taxon>
    </lineage>
</organism>
<name>A0A2R8AKK9_9RHOB</name>
<dbReference type="Proteomes" id="UP000244911">
    <property type="component" value="Unassembled WGS sequence"/>
</dbReference>
<feature type="domain" description="DUF7742" evidence="1">
    <location>
        <begin position="2"/>
        <end position="88"/>
    </location>
</feature>
<proteinExistence type="predicted"/>
<accession>A0A2R8AKK9</accession>
<dbReference type="Pfam" id="PF24891">
    <property type="entry name" value="DUF7742"/>
    <property type="match status" value="1"/>
</dbReference>
<keyword evidence="3" id="KW-1185">Reference proteome</keyword>
<dbReference type="EMBL" id="OMOI01000001">
    <property type="protein sequence ID" value="SPF76585.1"/>
    <property type="molecule type" value="Genomic_DNA"/>
</dbReference>
<evidence type="ECO:0000313" key="3">
    <source>
        <dbReference type="Proteomes" id="UP000244911"/>
    </source>
</evidence>
<dbReference type="InterPro" id="IPR056644">
    <property type="entry name" value="DUF7742"/>
</dbReference>
<dbReference type="AlphaFoldDB" id="A0A2R8AKK9"/>
<sequence>MRPVLPGDAMAAACALLALGPRRRPGAMLAMLHRADAADRYRRALGRVHPRWGNGSLGSVAMSLPRQAEPFHDDPDFLDCLLTVYAALKARHTRLSRRRS</sequence>